<dbReference type="InterPro" id="IPR024705">
    <property type="entry name" value="Ssp411"/>
</dbReference>
<evidence type="ECO:0000313" key="2">
    <source>
        <dbReference type="EMBL" id="KAG7114598.1"/>
    </source>
</evidence>
<comment type="caution">
    <text evidence="2">The sequence shown here is derived from an EMBL/GenBank/DDBJ whole genome shotgun (WGS) entry which is preliminary data.</text>
</comment>
<accession>A0A8I2Z6C1</accession>
<dbReference type="PANTHER" id="PTHR42899:SF1">
    <property type="entry name" value="SPERMATOGENESIS-ASSOCIATED PROTEIN 20"/>
    <property type="match status" value="1"/>
</dbReference>
<gene>
    <name evidence="2" type="ORF">HYQ45_016521</name>
</gene>
<sequence length="834" mass="91340">MATNSTDLPPQPVAARELAPSLRNRADQSNSPYIQGQINSPVAWQLLDDEAVERAKRENKLIFLNIGFKACHYCRLTAIDSFSHPECASLLNEAFVPVIVDREERPDLDTIYMNYVQAVNGAGGWPLNLFLTPELEPVFGGTYWPGPGAHTKTGPEEEEGVDFLAILKNLRKVPGPGAHTKTGPEEEEGVDFLAILKNLRKVWQEQEPRCRQEAKEVLSKLREFAAEGTLGTRSTVQMSKIGLTSSSTAPVASAVSTENPGAGKTAADVSSELDLDQLEEAYSHIAGTFDPVYGGFGLAPKFPVPAKLSFLLRLPHYLHPVQDVVGPTECAHATEMALFTLRKIRDSGLRDHVGGCGFARYSITPDWSIPHFEKLTSDNALLLGLYLDAWLISNGDKDGELYDVVVELADYFSSPPMRLPGGGFASSEAADSYYRRGDTDVREGAFHLWTRKEFDAVIGDEHEATIAATYWNILEHGNVEPDQDPNDEFMNQNIPRVLKEQSEIGKQFGISGEEVARVIASAKAKLKAHRGRERVRPELDDKIISGWNGLVISALARTGAALAVKDAAKSAQYLGAAIQSAEFVRAQLWDEQEKTLYKVFRGTRGSTKAFAEDYAYLIEGLIDLYEATGEENCIAFADELQQTQIKLFYDASAPTTSASPNPLPAHSSCGAFFATTEDAKHTILRLKDGMDTAFPSNNAVSVSNLFRLGVALATETYTALARETLNAFEAEILQYPWLFPGLLSGVVSSRLGGRTYIVVRDPSGADDETVRKVFVKLYGEARGGLRNLIIVKGPDDLVVRRNPALAELVATGKPGAYVVEEGKFRPCAKEDVEY</sequence>
<evidence type="ECO:0000313" key="3">
    <source>
        <dbReference type="Proteomes" id="UP000689129"/>
    </source>
</evidence>
<dbReference type="AlphaFoldDB" id="A0A8I2Z6C1"/>
<evidence type="ECO:0000259" key="1">
    <source>
        <dbReference type="Pfam" id="PF03190"/>
    </source>
</evidence>
<dbReference type="CDD" id="cd02955">
    <property type="entry name" value="SSP411"/>
    <property type="match status" value="1"/>
</dbReference>
<dbReference type="EMBL" id="JAEMWZ010000496">
    <property type="protein sequence ID" value="KAG7114598.1"/>
    <property type="molecule type" value="Genomic_DNA"/>
</dbReference>
<dbReference type="InterPro" id="IPR004879">
    <property type="entry name" value="Ssp411-like_TRX"/>
</dbReference>
<dbReference type="PANTHER" id="PTHR42899">
    <property type="entry name" value="SPERMATOGENESIS-ASSOCIATED PROTEIN 20"/>
    <property type="match status" value="1"/>
</dbReference>
<feature type="domain" description="Spermatogenesis-associated protein 20-like TRX" evidence="1">
    <location>
        <begin position="24"/>
        <end position="150"/>
    </location>
</feature>
<dbReference type="Proteomes" id="UP000689129">
    <property type="component" value="Unassembled WGS sequence"/>
</dbReference>
<name>A0A8I2Z6C1_VERLO</name>
<dbReference type="OrthoDB" id="1923667at2759"/>
<organism evidence="2 3">
    <name type="scientific">Verticillium longisporum</name>
    <name type="common">Verticillium dahliae var. longisporum</name>
    <dbReference type="NCBI Taxonomy" id="100787"/>
    <lineage>
        <taxon>Eukaryota</taxon>
        <taxon>Fungi</taxon>
        <taxon>Dikarya</taxon>
        <taxon>Ascomycota</taxon>
        <taxon>Pezizomycotina</taxon>
        <taxon>Sordariomycetes</taxon>
        <taxon>Hypocreomycetidae</taxon>
        <taxon>Glomerellales</taxon>
        <taxon>Plectosphaerellaceae</taxon>
        <taxon>Verticillium</taxon>
    </lineage>
</organism>
<protein>
    <submittedName>
        <fullName evidence="2">Spermatogenesis-associated protein 20 like</fullName>
    </submittedName>
</protein>
<reference evidence="2" key="1">
    <citation type="journal article" date="2021" name="Mol. Plant Pathol.">
        <title>A 20-kb lineage-specific genomic region tames virulence in pathogenic amphidiploid Verticillium longisporum.</title>
        <authorList>
            <person name="Harting R."/>
            <person name="Starke J."/>
            <person name="Kusch H."/>
            <person name="Poggeler S."/>
            <person name="Maurus I."/>
            <person name="Schluter R."/>
            <person name="Landesfeind M."/>
            <person name="Bulla I."/>
            <person name="Nowrousian M."/>
            <person name="de Jonge R."/>
            <person name="Stahlhut G."/>
            <person name="Hoff K.J."/>
            <person name="Asshauer K.P."/>
            <person name="Thurmer A."/>
            <person name="Stanke M."/>
            <person name="Daniel R."/>
            <person name="Morgenstern B."/>
            <person name="Thomma B.P.H.J."/>
            <person name="Kronstad J.W."/>
            <person name="Braus-Stromeyer S.A."/>
            <person name="Braus G.H."/>
        </authorList>
    </citation>
    <scope>NUCLEOTIDE SEQUENCE</scope>
    <source>
        <strain evidence="2">Vl32</strain>
    </source>
</reference>
<dbReference type="PIRSF" id="PIRSF006402">
    <property type="entry name" value="UCP006402_thioredoxin"/>
    <property type="match status" value="1"/>
</dbReference>
<dbReference type="Pfam" id="PF03190">
    <property type="entry name" value="Thioredox_DsbH"/>
    <property type="match status" value="1"/>
</dbReference>
<proteinExistence type="predicted"/>